<keyword evidence="1" id="KW-1133">Transmembrane helix</keyword>
<proteinExistence type="predicted"/>
<reference evidence="2 3" key="1">
    <citation type="submission" date="2024-09" db="EMBL/GenBank/DDBJ databases">
        <title>Chromosome-scale assembly of Riccia fluitans.</title>
        <authorList>
            <person name="Paukszto L."/>
            <person name="Sawicki J."/>
            <person name="Karawczyk K."/>
            <person name="Piernik-Szablinska J."/>
            <person name="Szczecinska M."/>
            <person name="Mazdziarz M."/>
        </authorList>
    </citation>
    <scope>NUCLEOTIDE SEQUENCE [LARGE SCALE GENOMIC DNA]</scope>
    <source>
        <strain evidence="2">Rf_01</strain>
        <tissue evidence="2">Aerial parts of the thallus</tissue>
    </source>
</reference>
<evidence type="ECO:0000313" key="3">
    <source>
        <dbReference type="Proteomes" id="UP001605036"/>
    </source>
</evidence>
<evidence type="ECO:0000313" key="2">
    <source>
        <dbReference type="EMBL" id="KAL2652819.1"/>
    </source>
</evidence>
<name>A0ABD1ZRN8_9MARC</name>
<dbReference type="AlphaFoldDB" id="A0ABD1ZRN8"/>
<keyword evidence="3" id="KW-1185">Reference proteome</keyword>
<organism evidence="2 3">
    <name type="scientific">Riccia fluitans</name>
    <dbReference type="NCBI Taxonomy" id="41844"/>
    <lineage>
        <taxon>Eukaryota</taxon>
        <taxon>Viridiplantae</taxon>
        <taxon>Streptophyta</taxon>
        <taxon>Embryophyta</taxon>
        <taxon>Marchantiophyta</taxon>
        <taxon>Marchantiopsida</taxon>
        <taxon>Marchantiidae</taxon>
        <taxon>Marchantiales</taxon>
        <taxon>Ricciaceae</taxon>
        <taxon>Riccia</taxon>
    </lineage>
</organism>
<sequence length="487" mass="55222">MAEIIMALDESMSKIPKTTHAPSLVSRGDGCRSCRKELEDKLRKWRRVLWGIYLSALLLGVVVGFYFTFISIPNISINRVYLNHVSQKDFASQHLYDEHKSYGINVDLEKKKNEATLEGLYNQFGLRIITNDSISSAESDRRKSLTCPCTRKSVSWTDYTHFYFLTYSRPNQKPYIRYLFPSEMEGKLGGVIIDDGTSFDPQYLTRTPSILNSYRDFCYLLNNVPSDLLTVQHQFMDCQELISPLLSSSVPDGGQSWWKDSRSSVFESPVLLQQELLYSKSLHLMRSYVQGKQTLLRSSSSIAGENFTNRDMYLTGLADIWIHALDTFAKNSTCSDTDFFITAATQTCEDFTKQTTYYPYHFGVMLDQGQTFLGMSMNWTEYYHVCHPSYCDVMETKGKGHRACFALALLGGLGTFILPLAHLVVWPTLDGALVCFCRRQAAECNNASSVINHQSNQQPAAAVTAILQRTSTSRLPRTDRGIEILSL</sequence>
<protein>
    <submittedName>
        <fullName evidence="2">Uncharacterized protein</fullName>
    </submittedName>
</protein>
<gene>
    <name evidence="2" type="ORF">R1flu_020947</name>
</gene>
<feature type="transmembrane region" description="Helical" evidence="1">
    <location>
        <begin position="48"/>
        <end position="69"/>
    </location>
</feature>
<keyword evidence="1" id="KW-0472">Membrane</keyword>
<dbReference type="EMBL" id="JBHFFA010000001">
    <property type="protein sequence ID" value="KAL2652819.1"/>
    <property type="molecule type" value="Genomic_DNA"/>
</dbReference>
<accession>A0ABD1ZRN8</accession>
<keyword evidence="1" id="KW-0812">Transmembrane</keyword>
<evidence type="ECO:0000256" key="1">
    <source>
        <dbReference type="SAM" id="Phobius"/>
    </source>
</evidence>
<comment type="caution">
    <text evidence="2">The sequence shown here is derived from an EMBL/GenBank/DDBJ whole genome shotgun (WGS) entry which is preliminary data.</text>
</comment>
<feature type="transmembrane region" description="Helical" evidence="1">
    <location>
        <begin position="404"/>
        <end position="429"/>
    </location>
</feature>
<dbReference type="Proteomes" id="UP001605036">
    <property type="component" value="Unassembled WGS sequence"/>
</dbReference>